<organism evidence="1 2">
    <name type="scientific">Pedobacter montanisoli</name>
    <dbReference type="NCBI Taxonomy" id="2923277"/>
    <lineage>
        <taxon>Bacteria</taxon>
        <taxon>Pseudomonadati</taxon>
        <taxon>Bacteroidota</taxon>
        <taxon>Sphingobacteriia</taxon>
        <taxon>Sphingobacteriales</taxon>
        <taxon>Sphingobacteriaceae</taxon>
        <taxon>Pedobacter</taxon>
    </lineage>
</organism>
<dbReference type="Pfam" id="PF00300">
    <property type="entry name" value="His_Phos_1"/>
    <property type="match status" value="1"/>
</dbReference>
<accession>A0ABS9ZT22</accession>
<evidence type="ECO:0000313" key="2">
    <source>
        <dbReference type="Proteomes" id="UP001165460"/>
    </source>
</evidence>
<dbReference type="Proteomes" id="UP001165460">
    <property type="component" value="Unassembled WGS sequence"/>
</dbReference>
<dbReference type="InterPro" id="IPR029033">
    <property type="entry name" value="His_PPase_superfam"/>
</dbReference>
<gene>
    <name evidence="1" type="ORF">MMF97_03455</name>
</gene>
<dbReference type="EMBL" id="JALGBH010000001">
    <property type="protein sequence ID" value="MCJ0741756.1"/>
    <property type="molecule type" value="Genomic_DNA"/>
</dbReference>
<comment type="caution">
    <text evidence="1">The sequence shown here is derived from an EMBL/GenBank/DDBJ whole genome shotgun (WGS) entry which is preliminary data.</text>
</comment>
<keyword evidence="2" id="KW-1185">Reference proteome</keyword>
<name>A0ABS9ZT22_9SPHI</name>
<proteinExistence type="predicted"/>
<dbReference type="Gene3D" id="3.40.50.1240">
    <property type="entry name" value="Phosphoglycerate mutase-like"/>
    <property type="match status" value="1"/>
</dbReference>
<dbReference type="InterPro" id="IPR013078">
    <property type="entry name" value="His_Pase_superF_clade-1"/>
</dbReference>
<reference evidence="1" key="1">
    <citation type="submission" date="2022-03" db="EMBL/GenBank/DDBJ databases">
        <authorList>
            <person name="Woo C.Y."/>
        </authorList>
    </citation>
    <scope>NUCLEOTIDE SEQUENCE</scope>
    <source>
        <strain evidence="1">CYS-01</strain>
    </source>
</reference>
<evidence type="ECO:0000313" key="1">
    <source>
        <dbReference type="EMBL" id="MCJ0741756.1"/>
    </source>
</evidence>
<dbReference type="SUPFAM" id="SSF53254">
    <property type="entry name" value="Phosphoglycerate mutase-like"/>
    <property type="match status" value="1"/>
</dbReference>
<dbReference type="CDD" id="cd07040">
    <property type="entry name" value="HP"/>
    <property type="match status" value="1"/>
</dbReference>
<dbReference type="RefSeq" id="WP_243359192.1">
    <property type="nucleotide sequence ID" value="NZ_JALGBH010000001.1"/>
</dbReference>
<protein>
    <submittedName>
        <fullName evidence="1">Histidine phosphatase family protein</fullName>
    </submittedName>
</protein>
<sequence length="169" mass="19070">MRKLILFLFLSVILSLNLKAQKSVKIWIVRHAEKDISNVADKDPDLSEQGKIRAETLMKELKGKGIDSIFSTPYKRTKFTAFPLADRIGLVINTYDPAKPELLAERIRKYSEGKKILIVGHSNTILPLIKAFGGQASVKEIKDEEYGYIFTLLVKANKTDVEVSKYGDN</sequence>